<dbReference type="InterPro" id="IPR023395">
    <property type="entry name" value="MCP_dom_sf"/>
</dbReference>
<evidence type="ECO:0000256" key="9">
    <source>
        <dbReference type="ARBA" id="ARBA00023136"/>
    </source>
</evidence>
<organism evidence="12 13">
    <name type="scientific">Terfezia boudieri ATCC MYA-4762</name>
    <dbReference type="NCBI Taxonomy" id="1051890"/>
    <lineage>
        <taxon>Eukaryota</taxon>
        <taxon>Fungi</taxon>
        <taxon>Dikarya</taxon>
        <taxon>Ascomycota</taxon>
        <taxon>Pezizomycotina</taxon>
        <taxon>Pezizomycetes</taxon>
        <taxon>Pezizales</taxon>
        <taxon>Pezizaceae</taxon>
        <taxon>Terfezia</taxon>
    </lineage>
</organism>
<dbReference type="InterPro" id="IPR050567">
    <property type="entry name" value="Mitochondrial_Carrier"/>
</dbReference>
<comment type="similarity">
    <text evidence="2 11">Belongs to the mitochondrial carrier (TC 2.A.29) family.</text>
</comment>
<name>A0A3N4M394_9PEZI</name>
<evidence type="ECO:0000256" key="10">
    <source>
        <dbReference type="PROSITE-ProRule" id="PRU00282"/>
    </source>
</evidence>
<dbReference type="PANTHER" id="PTHR45624:SF31">
    <property type="entry name" value="MITOCHONDRIAL ORNITHINE TRANSPORTER 1"/>
    <property type="match status" value="1"/>
</dbReference>
<feature type="repeat" description="Solcar" evidence="10">
    <location>
        <begin position="107"/>
        <end position="217"/>
    </location>
</feature>
<evidence type="ECO:0000256" key="1">
    <source>
        <dbReference type="ARBA" id="ARBA00004225"/>
    </source>
</evidence>
<dbReference type="GO" id="GO:1990575">
    <property type="term" value="P:mitochondrial L-ornithine transmembrane transport"/>
    <property type="evidence" value="ECO:0007669"/>
    <property type="project" value="TreeGrafter"/>
</dbReference>
<keyword evidence="3 11" id="KW-0813">Transport</keyword>
<keyword evidence="4 10" id="KW-0812">Transmembrane</keyword>
<dbReference type="STRING" id="1051890.A0A3N4M394"/>
<dbReference type="GO" id="GO:0000064">
    <property type="term" value="F:L-ornithine transmembrane transporter activity"/>
    <property type="evidence" value="ECO:0007669"/>
    <property type="project" value="TreeGrafter"/>
</dbReference>
<feature type="repeat" description="Solcar" evidence="10">
    <location>
        <begin position="1"/>
        <end position="89"/>
    </location>
</feature>
<proteinExistence type="inferred from homology"/>
<protein>
    <submittedName>
        <fullName evidence="12">Mitochondrial carrier</fullName>
    </submittedName>
</protein>
<evidence type="ECO:0000256" key="2">
    <source>
        <dbReference type="ARBA" id="ARBA00006375"/>
    </source>
</evidence>
<evidence type="ECO:0000313" key="13">
    <source>
        <dbReference type="Proteomes" id="UP000267821"/>
    </source>
</evidence>
<dbReference type="OrthoDB" id="2139348at2759"/>
<comment type="subcellular location">
    <subcellularLocation>
        <location evidence="1">Mitochondrion membrane</location>
        <topology evidence="1">Multi-pass membrane protein</topology>
    </subcellularLocation>
</comment>
<gene>
    <name evidence="12" type="ORF">L211DRAFT_848598</name>
</gene>
<dbReference type="EMBL" id="ML121540">
    <property type="protein sequence ID" value="RPB24775.1"/>
    <property type="molecule type" value="Genomic_DNA"/>
</dbReference>
<dbReference type="FunFam" id="1.50.40.10:FF:000109">
    <property type="entry name" value="Ornithine carrier protein AmcA/Ort1"/>
    <property type="match status" value="1"/>
</dbReference>
<dbReference type="Proteomes" id="UP000267821">
    <property type="component" value="Unassembled WGS sequence"/>
</dbReference>
<evidence type="ECO:0000256" key="4">
    <source>
        <dbReference type="ARBA" id="ARBA00022692"/>
    </source>
</evidence>
<dbReference type="Gene3D" id="1.50.40.10">
    <property type="entry name" value="Mitochondrial carrier domain"/>
    <property type="match status" value="1"/>
</dbReference>
<dbReference type="GO" id="GO:0031966">
    <property type="term" value="C:mitochondrial membrane"/>
    <property type="evidence" value="ECO:0007669"/>
    <property type="project" value="UniProtKB-SubCell"/>
</dbReference>
<reference evidence="12 13" key="1">
    <citation type="journal article" date="2018" name="Nat. Ecol. Evol.">
        <title>Pezizomycetes genomes reveal the molecular basis of ectomycorrhizal truffle lifestyle.</title>
        <authorList>
            <person name="Murat C."/>
            <person name="Payen T."/>
            <person name="Noel B."/>
            <person name="Kuo A."/>
            <person name="Morin E."/>
            <person name="Chen J."/>
            <person name="Kohler A."/>
            <person name="Krizsan K."/>
            <person name="Balestrini R."/>
            <person name="Da Silva C."/>
            <person name="Montanini B."/>
            <person name="Hainaut M."/>
            <person name="Levati E."/>
            <person name="Barry K.W."/>
            <person name="Belfiori B."/>
            <person name="Cichocki N."/>
            <person name="Clum A."/>
            <person name="Dockter R.B."/>
            <person name="Fauchery L."/>
            <person name="Guy J."/>
            <person name="Iotti M."/>
            <person name="Le Tacon F."/>
            <person name="Lindquist E.A."/>
            <person name="Lipzen A."/>
            <person name="Malagnac F."/>
            <person name="Mello A."/>
            <person name="Molinier V."/>
            <person name="Miyauchi S."/>
            <person name="Poulain J."/>
            <person name="Riccioni C."/>
            <person name="Rubini A."/>
            <person name="Sitrit Y."/>
            <person name="Splivallo R."/>
            <person name="Traeger S."/>
            <person name="Wang M."/>
            <person name="Zifcakova L."/>
            <person name="Wipf D."/>
            <person name="Zambonelli A."/>
            <person name="Paolocci F."/>
            <person name="Nowrousian M."/>
            <person name="Ottonello S."/>
            <person name="Baldrian P."/>
            <person name="Spatafora J.W."/>
            <person name="Henrissat B."/>
            <person name="Nagy L.G."/>
            <person name="Aury J.M."/>
            <person name="Wincker P."/>
            <person name="Grigoriev I.V."/>
            <person name="Bonfante P."/>
            <person name="Martin F.M."/>
        </authorList>
    </citation>
    <scope>NUCLEOTIDE SEQUENCE [LARGE SCALE GENOMIC DNA]</scope>
    <source>
        <strain evidence="12 13">ATCC MYA-4762</strain>
    </source>
</reference>
<dbReference type="AlphaFoldDB" id="A0A3N4M394"/>
<dbReference type="PROSITE" id="PS50920">
    <property type="entry name" value="SOLCAR"/>
    <property type="match status" value="3"/>
</dbReference>
<feature type="repeat" description="Solcar" evidence="10">
    <location>
        <begin position="227"/>
        <end position="316"/>
    </location>
</feature>
<dbReference type="InterPro" id="IPR018108">
    <property type="entry name" value="MCP_transmembrane"/>
</dbReference>
<keyword evidence="13" id="KW-1185">Reference proteome</keyword>
<keyword evidence="7" id="KW-1133">Transmembrane helix</keyword>
<dbReference type="FunCoup" id="A0A3N4M394">
    <property type="interactions" value="89"/>
</dbReference>
<evidence type="ECO:0000256" key="5">
    <source>
        <dbReference type="ARBA" id="ARBA00022737"/>
    </source>
</evidence>
<evidence type="ECO:0000313" key="12">
    <source>
        <dbReference type="EMBL" id="RPB24775.1"/>
    </source>
</evidence>
<evidence type="ECO:0000256" key="3">
    <source>
        <dbReference type="ARBA" id="ARBA00022448"/>
    </source>
</evidence>
<dbReference type="PANTHER" id="PTHR45624">
    <property type="entry name" value="MITOCHONDRIAL BASIC AMINO ACIDS TRANSPORTER-RELATED"/>
    <property type="match status" value="1"/>
</dbReference>
<evidence type="ECO:0000256" key="11">
    <source>
        <dbReference type="RuleBase" id="RU000488"/>
    </source>
</evidence>
<sequence>MAHHILSKALHVAGIVGKIIEFPFDTVKVRLQSQPDTQPLRYSGPIDCISQSVAQDGIRGLYRGISPPLVGAAAENSALFFGYSIAQNLARKFILPSNYTENKDLKLPIETLVVCGALSGSFTSLVLTPIELIKCKMQVQSTSGNRPVATSSVPLATGKAAIHTLSVPRPPGPITLIKDVVRVYGISGLWHGQMGTFLRETGGSAAWFGAYEYTSMKLRAWGNKEKTSSTDQMIAGAVAGVSYNFFFFPADSIKSKMQTQAIGVQGEPVKGFWDVGKGMYRAHGITALYRGCGITCLRSAPSSAIIFFCFETLKEMFKDVGN</sequence>
<evidence type="ECO:0000256" key="6">
    <source>
        <dbReference type="ARBA" id="ARBA00022792"/>
    </source>
</evidence>
<keyword evidence="6" id="KW-0999">Mitochondrion inner membrane</keyword>
<keyword evidence="5" id="KW-0677">Repeat</keyword>
<keyword evidence="8" id="KW-0496">Mitochondrion</keyword>
<dbReference type="Pfam" id="PF00153">
    <property type="entry name" value="Mito_carr"/>
    <property type="match status" value="3"/>
</dbReference>
<dbReference type="SUPFAM" id="SSF103506">
    <property type="entry name" value="Mitochondrial carrier"/>
    <property type="match status" value="1"/>
</dbReference>
<evidence type="ECO:0000256" key="7">
    <source>
        <dbReference type="ARBA" id="ARBA00022989"/>
    </source>
</evidence>
<keyword evidence="9 10" id="KW-0472">Membrane</keyword>
<dbReference type="InParanoid" id="A0A3N4M394"/>
<accession>A0A3N4M394</accession>
<evidence type="ECO:0000256" key="8">
    <source>
        <dbReference type="ARBA" id="ARBA00023128"/>
    </source>
</evidence>